<evidence type="ECO:0000256" key="8">
    <source>
        <dbReference type="ARBA" id="ARBA00022837"/>
    </source>
</evidence>
<comment type="subcellular location">
    <subcellularLocation>
        <location evidence="1">Membrane</location>
        <topology evidence="1">Single-pass membrane protein</topology>
    </subcellularLocation>
</comment>
<dbReference type="Pfam" id="PF00057">
    <property type="entry name" value="Ldl_recept_a"/>
    <property type="match status" value="4"/>
</dbReference>
<keyword evidence="8" id="KW-0106">Calcium</keyword>
<evidence type="ECO:0000256" key="14">
    <source>
        <dbReference type="PROSITE-ProRule" id="PRU00124"/>
    </source>
</evidence>
<dbReference type="GO" id="GO:0043235">
    <property type="term" value="C:receptor complex"/>
    <property type="evidence" value="ECO:0007669"/>
    <property type="project" value="TreeGrafter"/>
</dbReference>
<evidence type="ECO:0000256" key="15">
    <source>
        <dbReference type="PROSITE-ProRule" id="PRU00461"/>
    </source>
</evidence>
<dbReference type="PROSITE" id="PS51120">
    <property type="entry name" value="LDLRB"/>
    <property type="match status" value="2"/>
</dbReference>
<evidence type="ECO:0000256" key="3">
    <source>
        <dbReference type="ARBA" id="ARBA00022536"/>
    </source>
</evidence>
<evidence type="ECO:0008006" key="18">
    <source>
        <dbReference type="Google" id="ProtNLM"/>
    </source>
</evidence>
<dbReference type="GO" id="GO:0006897">
    <property type="term" value="P:endocytosis"/>
    <property type="evidence" value="ECO:0007669"/>
    <property type="project" value="UniProtKB-KW"/>
</dbReference>
<evidence type="ECO:0000313" key="16">
    <source>
        <dbReference type="EMBL" id="KAF6197627.1"/>
    </source>
</evidence>
<dbReference type="EMBL" id="WIXP02000017">
    <property type="protein sequence ID" value="KAF6197627.1"/>
    <property type="molecule type" value="Genomic_DNA"/>
</dbReference>
<evidence type="ECO:0000256" key="11">
    <source>
        <dbReference type="ARBA" id="ARBA00023157"/>
    </source>
</evidence>
<dbReference type="PROSITE" id="PS50068">
    <property type="entry name" value="LDLRA_2"/>
    <property type="match status" value="6"/>
</dbReference>
<dbReference type="Gene3D" id="2.120.10.30">
    <property type="entry name" value="TolB, C-terminal domain"/>
    <property type="match status" value="1"/>
</dbReference>
<keyword evidence="5" id="KW-0812">Transmembrane</keyword>
<evidence type="ECO:0000256" key="10">
    <source>
        <dbReference type="ARBA" id="ARBA00023136"/>
    </source>
</evidence>
<keyword evidence="6" id="KW-0732">Signal</keyword>
<keyword evidence="11 14" id="KW-1015">Disulfide bond</keyword>
<keyword evidence="9" id="KW-1133">Transmembrane helix</keyword>
<evidence type="ECO:0000256" key="5">
    <source>
        <dbReference type="ARBA" id="ARBA00022692"/>
    </source>
</evidence>
<keyword evidence="10" id="KW-0472">Membrane</keyword>
<feature type="disulfide bond" evidence="14">
    <location>
        <begin position="254"/>
        <end position="269"/>
    </location>
</feature>
<dbReference type="Gene3D" id="4.10.400.10">
    <property type="entry name" value="Low-density Lipoprotein Receptor"/>
    <property type="match status" value="6"/>
</dbReference>
<feature type="repeat" description="LDL-receptor class B" evidence="15">
    <location>
        <begin position="550"/>
        <end position="598"/>
    </location>
</feature>
<dbReference type="SUPFAM" id="SSF57424">
    <property type="entry name" value="LDL receptor-like module"/>
    <property type="match status" value="6"/>
</dbReference>
<name>A0A8S9WL42_APOLU</name>
<reference evidence="16" key="1">
    <citation type="journal article" date="2021" name="Mol. Ecol. Resour.">
        <title>Apolygus lucorum genome provides insights into omnivorousness and mesophyll feeding.</title>
        <authorList>
            <person name="Liu Y."/>
            <person name="Liu H."/>
            <person name="Wang H."/>
            <person name="Huang T."/>
            <person name="Liu B."/>
            <person name="Yang B."/>
            <person name="Yin L."/>
            <person name="Li B."/>
            <person name="Zhang Y."/>
            <person name="Zhang S."/>
            <person name="Jiang F."/>
            <person name="Zhang X."/>
            <person name="Ren Y."/>
            <person name="Wang B."/>
            <person name="Wang S."/>
            <person name="Lu Y."/>
            <person name="Wu K."/>
            <person name="Fan W."/>
            <person name="Wang G."/>
        </authorList>
    </citation>
    <scope>NUCLEOTIDE SEQUENCE</scope>
    <source>
        <strain evidence="16">12Hb</strain>
    </source>
</reference>
<evidence type="ECO:0000256" key="1">
    <source>
        <dbReference type="ARBA" id="ARBA00004167"/>
    </source>
</evidence>
<evidence type="ECO:0000256" key="2">
    <source>
        <dbReference type="ARBA" id="ARBA00009939"/>
    </source>
</evidence>
<dbReference type="InterPro" id="IPR000033">
    <property type="entry name" value="LDLR_classB_rpt"/>
</dbReference>
<dbReference type="SMART" id="SM00135">
    <property type="entry name" value="LY"/>
    <property type="match status" value="4"/>
</dbReference>
<keyword evidence="7" id="KW-0677">Repeat</keyword>
<sequence length="619" mass="67953">LVIWADLGHRKQPLTTIQASITDGAGEERSYGATLHWPSGLTVDPLTNDFSGVTPFDTKSQQDVALCQNDTCPHLCLLAIRAESRLRMRRRLRGGQLPRSGRPPTCGSAEFKCLSSSKCIPQSQVCDGESHCADSSDEAVAPNGPCNAGVTKTCTEGQMRCNGTGRCIPSSWVCDGELDCGSNDTSDESDCSENRCLVTDFKCDNGVCVSAKYRCDGENDCRDGSDEKDCELVCSQDQFYCASSSLCLPKSVVCNGKIDCYGGADEVSCGSNSTGFQFNSTCSEGFLCVSSGECLDKSKECNGVDDCPDGYDEIYCDYVKNSTHKDSSAIECLEPYWKCDNDTSCIDVKLLCDGKFHCKDQTDENFLCDEAQCPGTCQDLCQPTPRGPYCYFSKGYKDNATCATETGDCGKEGKDVVTPYVIFSNRHEIRSVDLRTYNVRALISSLKNTIALDFHHTPSTDFIYWTDVIDDKIYRGSLIRGSIANIEVVVQTGLTSAEGLAVDWVGENLYWVESNLDQIEVAKLNGSYRRALIAGDMESPRALALDPRYGLLFWTDWDARSPRIESSAMTGENRTVIVQIAQISNGAWPNGLTLDYTTLRVYWIDARLVETLDSLIRIS</sequence>
<dbReference type="FunFam" id="4.10.400.10:FF:000024">
    <property type="entry name" value="Low-density lipoprotein RecePtor related"/>
    <property type="match status" value="1"/>
</dbReference>
<feature type="disulfide bond" evidence="14">
    <location>
        <begin position="215"/>
        <end position="230"/>
    </location>
</feature>
<evidence type="ECO:0000256" key="9">
    <source>
        <dbReference type="ARBA" id="ARBA00022989"/>
    </source>
</evidence>
<evidence type="ECO:0000256" key="6">
    <source>
        <dbReference type="ARBA" id="ARBA00022729"/>
    </source>
</evidence>
<dbReference type="InterPro" id="IPR051221">
    <property type="entry name" value="LDLR-related"/>
</dbReference>
<evidence type="ECO:0000256" key="13">
    <source>
        <dbReference type="ARBA" id="ARBA00023180"/>
    </source>
</evidence>
<dbReference type="GO" id="GO:0005886">
    <property type="term" value="C:plasma membrane"/>
    <property type="evidence" value="ECO:0007669"/>
    <property type="project" value="TreeGrafter"/>
</dbReference>
<feature type="disulfide bond" evidence="14">
    <location>
        <begin position="196"/>
        <end position="208"/>
    </location>
</feature>
<comment type="caution">
    <text evidence="14">Lacks conserved residue(s) required for the propagation of feature annotation.</text>
</comment>
<keyword evidence="4" id="KW-0254">Endocytosis</keyword>
<keyword evidence="17" id="KW-1185">Reference proteome</keyword>
<dbReference type="Pfam" id="PF00058">
    <property type="entry name" value="Ldl_recept_b"/>
    <property type="match status" value="2"/>
</dbReference>
<gene>
    <name evidence="16" type="ORF">GE061_008593</name>
</gene>
<dbReference type="InterPro" id="IPR002172">
    <property type="entry name" value="LDrepeatLR_classA_rpt"/>
</dbReference>
<dbReference type="AlphaFoldDB" id="A0A8S9WL42"/>
<feature type="disulfide bond" evidence="14">
    <location>
        <begin position="301"/>
        <end position="316"/>
    </location>
</feature>
<organism evidence="16 17">
    <name type="scientific">Apolygus lucorum</name>
    <name type="common">Small green plant bug</name>
    <name type="synonym">Lygocoris lucorum</name>
    <dbReference type="NCBI Taxonomy" id="248454"/>
    <lineage>
        <taxon>Eukaryota</taxon>
        <taxon>Metazoa</taxon>
        <taxon>Ecdysozoa</taxon>
        <taxon>Arthropoda</taxon>
        <taxon>Hexapoda</taxon>
        <taxon>Insecta</taxon>
        <taxon>Pterygota</taxon>
        <taxon>Neoptera</taxon>
        <taxon>Paraneoptera</taxon>
        <taxon>Hemiptera</taxon>
        <taxon>Heteroptera</taxon>
        <taxon>Panheteroptera</taxon>
        <taxon>Cimicomorpha</taxon>
        <taxon>Miridae</taxon>
        <taxon>Mirini</taxon>
        <taxon>Apolygus</taxon>
    </lineage>
</organism>
<dbReference type="FunFam" id="2.120.10.30:FF:000241">
    <property type="entry name" value="Low-density lipoprotein receptor-related protein 6"/>
    <property type="match status" value="1"/>
</dbReference>
<evidence type="ECO:0000256" key="4">
    <source>
        <dbReference type="ARBA" id="ARBA00022583"/>
    </source>
</evidence>
<dbReference type="InterPro" id="IPR036055">
    <property type="entry name" value="LDL_receptor-like_sf"/>
</dbReference>
<dbReference type="PANTHER" id="PTHR22722:SF5">
    <property type="entry name" value="LOW-DENSITY LIPOPROTEIN RECEPTOR-RELATED PROTEIN 1B"/>
    <property type="match status" value="1"/>
</dbReference>
<dbReference type="CDD" id="cd00112">
    <property type="entry name" value="LDLa"/>
    <property type="match status" value="6"/>
</dbReference>
<evidence type="ECO:0000256" key="7">
    <source>
        <dbReference type="ARBA" id="ARBA00022737"/>
    </source>
</evidence>
<dbReference type="PANTHER" id="PTHR22722">
    <property type="entry name" value="LOW-DENSITY LIPOPROTEIN RECEPTOR-RELATED PROTEIN 2-RELATED"/>
    <property type="match status" value="1"/>
</dbReference>
<dbReference type="SMART" id="SM00192">
    <property type="entry name" value="LDLa"/>
    <property type="match status" value="6"/>
</dbReference>
<dbReference type="GO" id="GO:0005041">
    <property type="term" value="F:low-density lipoprotein particle receptor activity"/>
    <property type="evidence" value="ECO:0007669"/>
    <property type="project" value="TreeGrafter"/>
</dbReference>
<comment type="similarity">
    <text evidence="2">Belongs to the LDLR family.</text>
</comment>
<feature type="non-terminal residue" evidence="16">
    <location>
        <position position="619"/>
    </location>
</feature>
<keyword evidence="13" id="KW-0325">Glycoprotein</keyword>
<dbReference type="OrthoDB" id="6590662at2759"/>
<accession>A0A8S9WL42</accession>
<dbReference type="Proteomes" id="UP000466442">
    <property type="component" value="Unassembled WGS sequence"/>
</dbReference>
<proteinExistence type="inferred from homology"/>
<evidence type="ECO:0000313" key="17">
    <source>
        <dbReference type="Proteomes" id="UP000466442"/>
    </source>
</evidence>
<dbReference type="InterPro" id="IPR023415">
    <property type="entry name" value="LDLR_class-A_CS"/>
</dbReference>
<feature type="repeat" description="LDL-receptor class B" evidence="15">
    <location>
        <begin position="507"/>
        <end position="549"/>
    </location>
</feature>
<protein>
    <recommendedName>
        <fullName evidence="18">EGF-like domain-containing protein</fullName>
    </recommendedName>
</protein>
<dbReference type="PRINTS" id="PR00261">
    <property type="entry name" value="LDLRECEPTOR"/>
</dbReference>
<feature type="disulfide bond" evidence="14">
    <location>
        <begin position="282"/>
        <end position="294"/>
    </location>
</feature>
<feature type="disulfide bond" evidence="14">
    <location>
        <begin position="203"/>
        <end position="221"/>
    </location>
</feature>
<evidence type="ECO:0000256" key="12">
    <source>
        <dbReference type="ARBA" id="ARBA00023170"/>
    </source>
</evidence>
<dbReference type="SUPFAM" id="SSF63825">
    <property type="entry name" value="YWTD domain"/>
    <property type="match status" value="1"/>
</dbReference>
<keyword evidence="3" id="KW-0245">EGF-like domain</keyword>
<dbReference type="InterPro" id="IPR011042">
    <property type="entry name" value="6-blade_b-propeller_TolB-like"/>
</dbReference>
<dbReference type="PROSITE" id="PS01209">
    <property type="entry name" value="LDLRA_1"/>
    <property type="match status" value="3"/>
</dbReference>
<keyword evidence="12" id="KW-0675">Receptor</keyword>
<comment type="caution">
    <text evidence="16">The sequence shown here is derived from an EMBL/GenBank/DDBJ whole genome shotgun (WGS) entry which is preliminary data.</text>
</comment>